<reference evidence="1" key="2">
    <citation type="journal article" date="2022" name="New Phytol.">
        <title>Evolutionary transition to the ectomycorrhizal habit in the genomes of a hyperdiverse lineage of mushroom-forming fungi.</title>
        <authorList>
            <person name="Looney B."/>
            <person name="Miyauchi S."/>
            <person name="Morin E."/>
            <person name="Drula E."/>
            <person name="Courty P.E."/>
            <person name="Kohler A."/>
            <person name="Kuo A."/>
            <person name="LaButti K."/>
            <person name="Pangilinan J."/>
            <person name="Lipzen A."/>
            <person name="Riley R."/>
            <person name="Andreopoulos W."/>
            <person name="He G."/>
            <person name="Johnson J."/>
            <person name="Nolan M."/>
            <person name="Tritt A."/>
            <person name="Barry K.W."/>
            <person name="Grigoriev I.V."/>
            <person name="Nagy L.G."/>
            <person name="Hibbett D."/>
            <person name="Henrissat B."/>
            <person name="Matheny P.B."/>
            <person name="Labbe J."/>
            <person name="Martin F.M."/>
        </authorList>
    </citation>
    <scope>NUCLEOTIDE SEQUENCE</scope>
    <source>
        <strain evidence="1">FP105234-sp</strain>
    </source>
</reference>
<dbReference type="EMBL" id="MU276026">
    <property type="protein sequence ID" value="KAI0043260.1"/>
    <property type="molecule type" value="Genomic_DNA"/>
</dbReference>
<reference evidence="1" key="1">
    <citation type="submission" date="2021-02" db="EMBL/GenBank/DDBJ databases">
        <authorList>
            <consortium name="DOE Joint Genome Institute"/>
            <person name="Ahrendt S."/>
            <person name="Looney B.P."/>
            <person name="Miyauchi S."/>
            <person name="Morin E."/>
            <person name="Drula E."/>
            <person name="Courty P.E."/>
            <person name="Chicoki N."/>
            <person name="Fauchery L."/>
            <person name="Kohler A."/>
            <person name="Kuo A."/>
            <person name="Labutti K."/>
            <person name="Pangilinan J."/>
            <person name="Lipzen A."/>
            <person name="Riley R."/>
            <person name="Andreopoulos W."/>
            <person name="He G."/>
            <person name="Johnson J."/>
            <person name="Barry K.W."/>
            <person name="Grigoriev I.V."/>
            <person name="Nagy L."/>
            <person name="Hibbett D."/>
            <person name="Henrissat B."/>
            <person name="Matheny P.B."/>
            <person name="Labbe J."/>
            <person name="Martin F."/>
        </authorList>
    </citation>
    <scope>NUCLEOTIDE SEQUENCE</scope>
    <source>
        <strain evidence="1">FP105234-sp</strain>
    </source>
</reference>
<evidence type="ECO:0000313" key="1">
    <source>
        <dbReference type="EMBL" id="KAI0043260.1"/>
    </source>
</evidence>
<gene>
    <name evidence="1" type="ORF">FA95DRAFT_1609523</name>
</gene>
<dbReference type="Proteomes" id="UP000814033">
    <property type="component" value="Unassembled WGS sequence"/>
</dbReference>
<sequence>MLHRALAVQQRRFDLRYPPELNVLLVDFLSARHFSSSHWRPAPRALRRSYEDDEVDTKSAGEGDARRSQRRMLADVGDSTDTRIVHPNATPTRSLKPIIFSPTFAASPDLPLPEHAPSPSQQHALPPRDAVPVISIANLPPGTSKADLRPVFLPFGPIKSIDFDTSHVNAELTFVDPRSAANLLRAYADRPIRLHSRELIMFRKVGGAELHVEEAESIGDGVRAALSVTGLALGTTPDDLQDAFEKFGHFERVVIEPGAHQATVVFSSSDSVTAALAAQEHVPFVVRGVHLSAERADTVPELDVLQDVPGFRKTHPPSPVLWINNLPITMRDGVLSRFFSRIAPVVDVRFSYYGYAHVEFPSVEDAERVLQAAEGRGFRYRNRLLNIDFARRSHTRREEIALYIYGWKFGWTTRQLLDWMDLRNGRRGLFILPPPQFGPQDTPVAVYARFDAPGHALAAHRLLDGKPGPDGEPLRTVVAARPLLTQTEYEELAADDEEAIERDGLGFGALGMGWGALENGLWVNQPKKMQYERVEQDRDRERRADRQASDGRWRGGHRDVGENNEDELQWGKRRPLREYDAPDVDVVERRSRRGWEEYDLDYQRARGREGDGYGLKGGPGRRYEEEEEPDRADRVPAPEPKFGATRQSLNAGYLDEDAGLANEARRAANSRYKVSETVAKTRSESAVGRFQKMAMPRAELRELPDTPTRKLGRQGAQDGSRKKASFGLKR</sequence>
<organism evidence="1 2">
    <name type="scientific">Auriscalpium vulgare</name>
    <dbReference type="NCBI Taxonomy" id="40419"/>
    <lineage>
        <taxon>Eukaryota</taxon>
        <taxon>Fungi</taxon>
        <taxon>Dikarya</taxon>
        <taxon>Basidiomycota</taxon>
        <taxon>Agaricomycotina</taxon>
        <taxon>Agaricomycetes</taxon>
        <taxon>Russulales</taxon>
        <taxon>Auriscalpiaceae</taxon>
        <taxon>Auriscalpium</taxon>
    </lineage>
</organism>
<keyword evidence="2" id="KW-1185">Reference proteome</keyword>
<name>A0ACB8RI35_9AGAM</name>
<comment type="caution">
    <text evidence="1">The sequence shown here is derived from an EMBL/GenBank/DDBJ whole genome shotgun (WGS) entry which is preliminary data.</text>
</comment>
<proteinExistence type="predicted"/>
<evidence type="ECO:0000313" key="2">
    <source>
        <dbReference type="Proteomes" id="UP000814033"/>
    </source>
</evidence>
<protein>
    <submittedName>
        <fullName evidence="1">Uncharacterized protein</fullName>
    </submittedName>
</protein>
<accession>A0ACB8RI35</accession>